<feature type="compositionally biased region" description="Basic and acidic residues" evidence="1">
    <location>
        <begin position="441"/>
        <end position="456"/>
    </location>
</feature>
<sequence length="851" mass="93807">MVKADVRRDYYADLGLGPGADSEDIKKQFRKLALKYHPDRNPGKELEFNAKFQAIQAAHEILSDPQQRLKYDTDRLRNGYYGHPKPSSARKDGPTGFSTSKQSARPSFSERPKSFHHGPSTGAQRFASYARAAPKQPWEKMRDETQTRADAYRGFQEMKGNTMPGGWSSFDPRTGRSGQPGAGPRPNATTNGSATRPKSAYEYVHTGGRPTSAESAHAQSAKKKQGFAPRAAAGGDEPMAAKTSSYRTAPRFERGFAPSPSPTARKPAAGFQHPENTGVPDYERPSHKYATTRGEKTMFDSSMLGRSNSTRASPKSPKQRPRTNPPSPTPQEKERHRSASPNLKTDRGRNYDSTSSSDLDEDEVSFKPKAVPKSRLRAQPKFSNAYTSNGWNTGTPQDSDSGSSARNASDTSVFSKNWGFFDSAHGSGSRSFSRNGGFKSNSHDDLRKSSNHRDSFNHFTETPGSSDRGRTSTRTSPHRSGHSAGASSMNDSARSESASQQQKPFVESSFLHSNWEAAFKFRDLSEALPNEGGNPQRQYPTANTQRTRSPRKPTRPTARRPNPQPATVTTEAEEAATTVEGRNGHSSSETPATDVDGEAMDLDDELPSKTGPVPADPEKTANSPGRRASTPKSQPTSKAGKREGPNNLLNLKILSGVFPLTSTNNGGLDDLQDISSTLPFESRAKAPKTTTNDVRPRELVCPNPPKRPEPPQLVPISAGSQQLGVPRAIWNRYLAEMNIYLREWNTFERRLISHFAARQASYDTEMAQNWLGAVGGSADLEDDNQGGDSGDESDDEIPTSTTKKGFNAYMRWQREDDRVHKHWEVARERHAECMEKHNKMRLWIFNGGKVF</sequence>
<dbReference type="InterPro" id="IPR036869">
    <property type="entry name" value="J_dom_sf"/>
</dbReference>
<dbReference type="FunFam" id="1.10.287.110:FF:000096">
    <property type="entry name" value="DnaJ domain protein"/>
    <property type="match status" value="1"/>
</dbReference>
<evidence type="ECO:0000259" key="2">
    <source>
        <dbReference type="PROSITE" id="PS50076"/>
    </source>
</evidence>
<feature type="compositionally biased region" description="Polar residues" evidence="1">
    <location>
        <begin position="533"/>
        <end position="543"/>
    </location>
</feature>
<feature type="compositionally biased region" description="Basic residues" evidence="1">
    <location>
        <begin position="548"/>
        <end position="558"/>
    </location>
</feature>
<organism evidence="3 4">
    <name type="scientific">Aspergillus ochraceoroseus</name>
    <dbReference type="NCBI Taxonomy" id="138278"/>
    <lineage>
        <taxon>Eukaryota</taxon>
        <taxon>Fungi</taxon>
        <taxon>Dikarya</taxon>
        <taxon>Ascomycota</taxon>
        <taxon>Pezizomycotina</taxon>
        <taxon>Eurotiomycetes</taxon>
        <taxon>Eurotiomycetidae</taxon>
        <taxon>Eurotiales</taxon>
        <taxon>Aspergillaceae</taxon>
        <taxon>Aspergillus</taxon>
        <taxon>Aspergillus subgen. Nidulantes</taxon>
    </lineage>
</organism>
<feature type="compositionally biased region" description="Polar residues" evidence="1">
    <location>
        <begin position="381"/>
        <end position="410"/>
    </location>
</feature>
<dbReference type="CDD" id="cd06257">
    <property type="entry name" value="DnaJ"/>
    <property type="match status" value="1"/>
</dbReference>
<evidence type="ECO:0000313" key="4">
    <source>
        <dbReference type="Proteomes" id="UP000034947"/>
    </source>
</evidence>
<dbReference type="SMART" id="SM00271">
    <property type="entry name" value="DnaJ"/>
    <property type="match status" value="1"/>
</dbReference>
<feature type="compositionally biased region" description="Low complexity" evidence="1">
    <location>
        <begin position="559"/>
        <end position="580"/>
    </location>
</feature>
<dbReference type="AlphaFoldDB" id="A0A0F8UNS5"/>
<dbReference type="InterPro" id="IPR001623">
    <property type="entry name" value="DnaJ_domain"/>
</dbReference>
<feature type="compositionally biased region" description="Acidic residues" evidence="1">
    <location>
        <begin position="779"/>
        <end position="797"/>
    </location>
</feature>
<dbReference type="VEuPathDB" id="FungiDB:P175DRAFT_0507676"/>
<reference evidence="3 4" key="1">
    <citation type="submission" date="2015-02" db="EMBL/GenBank/DDBJ databases">
        <title>Draft Genome Sequences of Two Closely-Related Aflatoxigenic Aspergillus Species Obtained from the Cote d'Ivoire.</title>
        <authorList>
            <person name="Moore G.G."/>
            <person name="Beltz S.B."/>
            <person name="Mack B.M."/>
        </authorList>
    </citation>
    <scope>NUCLEOTIDE SEQUENCE [LARGE SCALE GENOMIC DNA]</scope>
    <source>
        <strain evidence="3 4">SRRC1432</strain>
    </source>
</reference>
<proteinExistence type="predicted"/>
<feature type="compositionally biased region" description="Polar residues" evidence="1">
    <location>
        <begin position="96"/>
        <end position="106"/>
    </location>
</feature>
<name>A0A0F8UNS5_9EURO</name>
<evidence type="ECO:0000313" key="3">
    <source>
        <dbReference type="EMBL" id="KKK12506.1"/>
    </source>
</evidence>
<dbReference type="Pfam" id="PF00226">
    <property type="entry name" value="DnaJ"/>
    <property type="match status" value="1"/>
</dbReference>
<feature type="compositionally biased region" description="Acidic residues" evidence="1">
    <location>
        <begin position="595"/>
        <end position="605"/>
    </location>
</feature>
<evidence type="ECO:0000256" key="1">
    <source>
        <dbReference type="SAM" id="MobiDB-lite"/>
    </source>
</evidence>
<dbReference type="InterPro" id="IPR050817">
    <property type="entry name" value="DjlA_DnaK_co-chaperone"/>
</dbReference>
<feature type="domain" description="J" evidence="2">
    <location>
        <begin position="9"/>
        <end position="75"/>
    </location>
</feature>
<gene>
    <name evidence="3" type="ORF">AOCH_004690</name>
</gene>
<feature type="region of interest" description="Disordered" evidence="1">
    <location>
        <begin position="679"/>
        <end position="718"/>
    </location>
</feature>
<feature type="compositionally biased region" description="Basic and acidic residues" evidence="1">
    <location>
        <begin position="67"/>
        <end position="77"/>
    </location>
</feature>
<feature type="compositionally biased region" description="Polar residues" evidence="1">
    <location>
        <begin position="485"/>
        <end position="503"/>
    </location>
</feature>
<dbReference type="OrthoDB" id="10265645at2759"/>
<feature type="compositionally biased region" description="Low complexity" evidence="1">
    <location>
        <begin position="426"/>
        <end position="438"/>
    </location>
</feature>
<dbReference type="EMBL" id="JYKN01003448">
    <property type="protein sequence ID" value="KKK12506.1"/>
    <property type="molecule type" value="Genomic_DNA"/>
</dbReference>
<feature type="compositionally biased region" description="Basic and acidic residues" evidence="1">
    <location>
        <begin position="137"/>
        <end position="151"/>
    </location>
</feature>
<feature type="region of interest" description="Disordered" evidence="1">
    <location>
        <begin position="526"/>
        <end position="647"/>
    </location>
</feature>
<dbReference type="PANTHER" id="PTHR24074">
    <property type="entry name" value="CO-CHAPERONE PROTEIN DJLA"/>
    <property type="match status" value="1"/>
</dbReference>
<feature type="region of interest" description="Disordered" evidence="1">
    <location>
        <begin position="775"/>
        <end position="802"/>
    </location>
</feature>
<feature type="region of interest" description="Disordered" evidence="1">
    <location>
        <begin position="425"/>
        <end position="507"/>
    </location>
</feature>
<protein>
    <recommendedName>
        <fullName evidence="2">J domain-containing protein</fullName>
    </recommendedName>
</protein>
<accession>A0A0F8UNS5</accession>
<comment type="caution">
    <text evidence="3">The sequence shown here is derived from an EMBL/GenBank/DDBJ whole genome shotgun (WGS) entry which is preliminary data.</text>
</comment>
<dbReference type="PROSITE" id="PS00636">
    <property type="entry name" value="DNAJ_1"/>
    <property type="match status" value="1"/>
</dbReference>
<feature type="compositionally biased region" description="Pro residues" evidence="1">
    <location>
        <begin position="702"/>
        <end position="713"/>
    </location>
</feature>
<dbReference type="PROSITE" id="PS50076">
    <property type="entry name" value="DNAJ_2"/>
    <property type="match status" value="1"/>
</dbReference>
<feature type="region of interest" description="Disordered" evidence="1">
    <location>
        <begin position="61"/>
        <end position="410"/>
    </location>
</feature>
<dbReference type="InterPro" id="IPR018253">
    <property type="entry name" value="DnaJ_domain_CS"/>
</dbReference>
<dbReference type="Gene3D" id="1.10.287.110">
    <property type="entry name" value="DnaJ domain"/>
    <property type="match status" value="1"/>
</dbReference>
<dbReference type="Proteomes" id="UP000034947">
    <property type="component" value="Unassembled WGS sequence"/>
</dbReference>
<keyword evidence="4" id="KW-1185">Reference proteome</keyword>
<feature type="compositionally biased region" description="Polar residues" evidence="1">
    <location>
        <begin position="304"/>
        <end position="313"/>
    </location>
</feature>
<dbReference type="SUPFAM" id="SSF46565">
    <property type="entry name" value="Chaperone J-domain"/>
    <property type="match status" value="1"/>
</dbReference>
<dbReference type="PRINTS" id="PR00625">
    <property type="entry name" value="JDOMAIN"/>
</dbReference>
<feature type="compositionally biased region" description="Polar residues" evidence="1">
    <location>
        <begin position="187"/>
        <end position="196"/>
    </location>
</feature>